<dbReference type="AlphaFoldDB" id="A0A2M4D3L3"/>
<feature type="chain" id="PRO_5014902028" evidence="1">
    <location>
        <begin position="28"/>
        <end position="84"/>
    </location>
</feature>
<evidence type="ECO:0000313" key="2">
    <source>
        <dbReference type="EMBL" id="MBW72091.1"/>
    </source>
</evidence>
<evidence type="ECO:0000256" key="1">
    <source>
        <dbReference type="SAM" id="SignalP"/>
    </source>
</evidence>
<accession>A0A2M4D3L3</accession>
<reference evidence="2" key="1">
    <citation type="submission" date="2018-01" db="EMBL/GenBank/DDBJ databases">
        <title>An insight into the sialome of Amazonian anophelines.</title>
        <authorList>
            <person name="Ribeiro J.M."/>
            <person name="Scarpassa V."/>
            <person name="Calvo E."/>
        </authorList>
    </citation>
    <scope>NUCLEOTIDE SEQUENCE</scope>
</reference>
<sequence>MMYRGIARTCVLSGVRVLMFSSFGVWAYSCVNMNRDIRCGAVVGGIVKCRARPGQARPCSWVIHAQLTQVSFASGFRQVFSYTV</sequence>
<organism evidence="2">
    <name type="scientific">Anopheles darlingi</name>
    <name type="common">Mosquito</name>
    <dbReference type="NCBI Taxonomy" id="43151"/>
    <lineage>
        <taxon>Eukaryota</taxon>
        <taxon>Metazoa</taxon>
        <taxon>Ecdysozoa</taxon>
        <taxon>Arthropoda</taxon>
        <taxon>Hexapoda</taxon>
        <taxon>Insecta</taxon>
        <taxon>Pterygota</taxon>
        <taxon>Neoptera</taxon>
        <taxon>Endopterygota</taxon>
        <taxon>Diptera</taxon>
        <taxon>Nematocera</taxon>
        <taxon>Culicoidea</taxon>
        <taxon>Culicidae</taxon>
        <taxon>Anophelinae</taxon>
        <taxon>Anopheles</taxon>
    </lineage>
</organism>
<name>A0A2M4D3L3_ANODA</name>
<keyword evidence="1" id="KW-0732">Signal</keyword>
<protein>
    <submittedName>
        <fullName evidence="2">Putative secreted protein</fullName>
    </submittedName>
</protein>
<feature type="signal peptide" evidence="1">
    <location>
        <begin position="1"/>
        <end position="27"/>
    </location>
</feature>
<dbReference type="EMBL" id="GGFL01007913">
    <property type="protein sequence ID" value="MBW72091.1"/>
    <property type="molecule type" value="Transcribed_RNA"/>
</dbReference>
<dbReference type="PROSITE" id="PS51257">
    <property type="entry name" value="PROKAR_LIPOPROTEIN"/>
    <property type="match status" value="1"/>
</dbReference>
<proteinExistence type="predicted"/>